<accession>A0ACC0B2Q7</accession>
<protein>
    <submittedName>
        <fullName evidence="1">Uncharacterized protein</fullName>
    </submittedName>
</protein>
<comment type="caution">
    <text evidence="1">The sequence shown here is derived from an EMBL/GenBank/DDBJ whole genome shotgun (WGS) entry which is preliminary data.</text>
</comment>
<dbReference type="Proteomes" id="UP001060085">
    <property type="component" value="Linkage Group LG04"/>
</dbReference>
<organism evidence="1 2">
    <name type="scientific">Catharanthus roseus</name>
    <name type="common">Madagascar periwinkle</name>
    <name type="synonym">Vinca rosea</name>
    <dbReference type="NCBI Taxonomy" id="4058"/>
    <lineage>
        <taxon>Eukaryota</taxon>
        <taxon>Viridiplantae</taxon>
        <taxon>Streptophyta</taxon>
        <taxon>Embryophyta</taxon>
        <taxon>Tracheophyta</taxon>
        <taxon>Spermatophyta</taxon>
        <taxon>Magnoliopsida</taxon>
        <taxon>eudicotyledons</taxon>
        <taxon>Gunneridae</taxon>
        <taxon>Pentapetalae</taxon>
        <taxon>asterids</taxon>
        <taxon>lamiids</taxon>
        <taxon>Gentianales</taxon>
        <taxon>Apocynaceae</taxon>
        <taxon>Rauvolfioideae</taxon>
        <taxon>Vinceae</taxon>
        <taxon>Catharanthinae</taxon>
        <taxon>Catharanthus</taxon>
    </lineage>
</organism>
<evidence type="ECO:0000313" key="1">
    <source>
        <dbReference type="EMBL" id="KAI5666913.1"/>
    </source>
</evidence>
<gene>
    <name evidence="1" type="ORF">M9H77_16766</name>
</gene>
<sequence>MEAIGRQEMAYSKLARTRFNCYKDGDYGEIVEHLQYVLTSLDPYMICFDELNIVEKPLLLVKDSCRNQLLPRDVKLEQSCFELKCWHDILDLISLVRIQR</sequence>
<evidence type="ECO:0000313" key="2">
    <source>
        <dbReference type="Proteomes" id="UP001060085"/>
    </source>
</evidence>
<name>A0ACC0B2Q7_CATRO</name>
<proteinExistence type="predicted"/>
<keyword evidence="2" id="KW-1185">Reference proteome</keyword>
<reference evidence="2" key="1">
    <citation type="journal article" date="2023" name="Nat. Plants">
        <title>Single-cell RNA sequencing provides a high-resolution roadmap for understanding the multicellular compartmentation of specialized metabolism.</title>
        <authorList>
            <person name="Sun S."/>
            <person name="Shen X."/>
            <person name="Li Y."/>
            <person name="Li Y."/>
            <person name="Wang S."/>
            <person name="Li R."/>
            <person name="Zhang H."/>
            <person name="Shen G."/>
            <person name="Guo B."/>
            <person name="Wei J."/>
            <person name="Xu J."/>
            <person name="St-Pierre B."/>
            <person name="Chen S."/>
            <person name="Sun C."/>
        </authorList>
    </citation>
    <scope>NUCLEOTIDE SEQUENCE [LARGE SCALE GENOMIC DNA]</scope>
</reference>
<dbReference type="EMBL" id="CM044704">
    <property type="protein sequence ID" value="KAI5666913.1"/>
    <property type="molecule type" value="Genomic_DNA"/>
</dbReference>